<reference evidence="7 8" key="1">
    <citation type="submission" date="2023-07" db="EMBL/GenBank/DDBJ databases">
        <title>Genomic Encyclopedia of Type Strains, Phase IV (KMG-IV): sequencing the most valuable type-strain genomes for metagenomic binning, comparative biology and taxonomic classification.</title>
        <authorList>
            <person name="Goeker M."/>
        </authorList>
    </citation>
    <scope>NUCLEOTIDE SEQUENCE [LARGE SCALE GENOMIC DNA]</scope>
    <source>
        <strain evidence="7 8">DSM 17740</strain>
    </source>
</reference>
<dbReference type="InterPro" id="IPR013149">
    <property type="entry name" value="ADH-like_C"/>
</dbReference>
<protein>
    <submittedName>
        <fullName evidence="7">Threonine dehydrogenase-like Zn-dependent dehydrogenase</fullName>
    </submittedName>
</protein>
<keyword evidence="2 4" id="KW-0862">Zinc</keyword>
<keyword evidence="3" id="KW-0560">Oxidoreductase</keyword>
<proteinExistence type="inferred from homology"/>
<dbReference type="RefSeq" id="WP_307343256.1">
    <property type="nucleotide sequence ID" value="NZ_JAUSUQ010000021.1"/>
</dbReference>
<dbReference type="InterPro" id="IPR002328">
    <property type="entry name" value="ADH_Zn_CS"/>
</dbReference>
<feature type="domain" description="Alcohol dehydrogenase-like N-terminal" evidence="6">
    <location>
        <begin position="46"/>
        <end position="178"/>
    </location>
</feature>
<organism evidence="7 8">
    <name type="scientific">Caldalkalibacillus uzonensis</name>
    <dbReference type="NCBI Taxonomy" id="353224"/>
    <lineage>
        <taxon>Bacteria</taxon>
        <taxon>Bacillati</taxon>
        <taxon>Bacillota</taxon>
        <taxon>Bacilli</taxon>
        <taxon>Bacillales</taxon>
        <taxon>Bacillaceae</taxon>
        <taxon>Caldalkalibacillus</taxon>
    </lineage>
</organism>
<evidence type="ECO:0000259" key="6">
    <source>
        <dbReference type="Pfam" id="PF08240"/>
    </source>
</evidence>
<dbReference type="InterPro" id="IPR013154">
    <property type="entry name" value="ADH-like_N"/>
</dbReference>
<accession>A0ABU0CWS7</accession>
<dbReference type="Gene3D" id="3.40.50.720">
    <property type="entry name" value="NAD(P)-binding Rossmann-like Domain"/>
    <property type="match status" value="1"/>
</dbReference>
<evidence type="ECO:0000256" key="4">
    <source>
        <dbReference type="RuleBase" id="RU361277"/>
    </source>
</evidence>
<comment type="cofactor">
    <cofactor evidence="4">
        <name>Zn(2+)</name>
        <dbReference type="ChEBI" id="CHEBI:29105"/>
    </cofactor>
</comment>
<evidence type="ECO:0000256" key="2">
    <source>
        <dbReference type="ARBA" id="ARBA00022833"/>
    </source>
</evidence>
<sequence>MKAIVYDFSIPKYVAAKGLGRYIPSLYYGKPSALKLKEVDTPTLPGPRWIKVKPILSGICGTDMGAIFYKSSPSLTPFTSFPSILGHEVVGIVTATGPAVTRVKPGDRIAIDPFISCAVRGIAEPCPACQAGLHCLCRHSGSSNGLSPGMIMGFCRDLPGAWAEAFVAHESMAISVPDDLPDRLAVLIEPLSVGLHAVLRRPPQAGERVLVIGGGMMAFAVIAALHLLDIPCQITHYCRRTFQKKMSRQLGTDKVVQNKKELEEDLLTIPSTGKYQPLIGPSVYTGGYDVVYDCVGTRQTLHDAVHVARDRGQIVLVGAAGKIPPLDWTFVWAKELSIHGSLGYGKEKWQGEELSTHDLLIRLLLQHPGYPLEDLVTHEFPLEEYQEAIKANADRGSYQSIKTVFRI</sequence>
<dbReference type="Pfam" id="PF00107">
    <property type="entry name" value="ADH_zinc_N"/>
    <property type="match status" value="1"/>
</dbReference>
<comment type="similarity">
    <text evidence="4">Belongs to the zinc-containing alcohol dehydrogenase family.</text>
</comment>
<dbReference type="SUPFAM" id="SSF51735">
    <property type="entry name" value="NAD(P)-binding Rossmann-fold domains"/>
    <property type="match status" value="1"/>
</dbReference>
<feature type="domain" description="Alcohol dehydrogenase-like C-terminal" evidence="5">
    <location>
        <begin position="233"/>
        <end position="351"/>
    </location>
</feature>
<dbReference type="InterPro" id="IPR011032">
    <property type="entry name" value="GroES-like_sf"/>
</dbReference>
<comment type="caution">
    <text evidence="7">The sequence shown here is derived from an EMBL/GenBank/DDBJ whole genome shotgun (WGS) entry which is preliminary data.</text>
</comment>
<evidence type="ECO:0000256" key="1">
    <source>
        <dbReference type="ARBA" id="ARBA00022723"/>
    </source>
</evidence>
<evidence type="ECO:0000259" key="5">
    <source>
        <dbReference type="Pfam" id="PF00107"/>
    </source>
</evidence>
<dbReference type="SUPFAM" id="SSF50129">
    <property type="entry name" value="GroES-like"/>
    <property type="match status" value="1"/>
</dbReference>
<dbReference type="PROSITE" id="PS00059">
    <property type="entry name" value="ADH_ZINC"/>
    <property type="match status" value="1"/>
</dbReference>
<dbReference type="Pfam" id="PF08240">
    <property type="entry name" value="ADH_N"/>
    <property type="match status" value="1"/>
</dbReference>
<dbReference type="Proteomes" id="UP001232445">
    <property type="component" value="Unassembled WGS sequence"/>
</dbReference>
<evidence type="ECO:0000256" key="3">
    <source>
        <dbReference type="ARBA" id="ARBA00023002"/>
    </source>
</evidence>
<dbReference type="PANTHER" id="PTHR43401:SF2">
    <property type="entry name" value="L-THREONINE 3-DEHYDROGENASE"/>
    <property type="match status" value="1"/>
</dbReference>
<evidence type="ECO:0000313" key="8">
    <source>
        <dbReference type="Proteomes" id="UP001232445"/>
    </source>
</evidence>
<dbReference type="EMBL" id="JAUSUQ010000021">
    <property type="protein sequence ID" value="MDQ0340871.1"/>
    <property type="molecule type" value="Genomic_DNA"/>
</dbReference>
<dbReference type="InterPro" id="IPR036291">
    <property type="entry name" value="NAD(P)-bd_dom_sf"/>
</dbReference>
<dbReference type="Gene3D" id="3.90.180.10">
    <property type="entry name" value="Medium-chain alcohol dehydrogenases, catalytic domain"/>
    <property type="match status" value="1"/>
</dbReference>
<dbReference type="PANTHER" id="PTHR43401">
    <property type="entry name" value="L-THREONINE 3-DEHYDROGENASE"/>
    <property type="match status" value="1"/>
</dbReference>
<dbReference type="InterPro" id="IPR050129">
    <property type="entry name" value="Zn_alcohol_dh"/>
</dbReference>
<evidence type="ECO:0000313" key="7">
    <source>
        <dbReference type="EMBL" id="MDQ0340871.1"/>
    </source>
</evidence>
<keyword evidence="1 4" id="KW-0479">Metal-binding</keyword>
<keyword evidence="8" id="KW-1185">Reference proteome</keyword>
<gene>
    <name evidence="7" type="ORF">J2S00_003711</name>
</gene>
<name>A0ABU0CWS7_9BACI</name>